<comment type="function">
    <text evidence="11">A helicase/nuclease that prepares dsDNA breaks (DSB) for recombinational DNA repair. Binds to DSBs and unwinds DNA via a highly rapid and processive ATP-dependent bidirectional helicase activity. Unwinds dsDNA until it encounters a Chi (crossover hotspot instigator) sequence from the 3' direction. Cuts ssDNA a few nucleotides 3' to the Chi site. The properties and activities of the enzyme are changed at Chi. The Chi-altered holoenzyme produces a long 3'-ssDNA overhang and facilitates RecA-binding to the ssDNA for homologous DNA recombination and repair. Holoenzyme degrades any linearized DNA that is unable to undergo homologous recombination. In the holoenzyme this subunit has ssDNA-dependent ATPase and 5'-3' helicase activity. When added to pre-assembled RecBC greatly stimulates nuclease activity and augments holoenzyme processivity. Negatively regulates the RecA-loading ability of RecBCD.</text>
</comment>
<evidence type="ECO:0000256" key="9">
    <source>
        <dbReference type="ARBA" id="ARBA00023204"/>
    </source>
</evidence>
<evidence type="ECO:0000256" key="3">
    <source>
        <dbReference type="ARBA" id="ARBA00022763"/>
    </source>
</evidence>
<dbReference type="InterPro" id="IPR027417">
    <property type="entry name" value="P-loop_NTPase"/>
</dbReference>
<comment type="subunit">
    <text evidence="11">Heterotrimer of RecB, RecC and RecD. All subunits contribute to DNA-binding.</text>
</comment>
<dbReference type="RefSeq" id="WP_183948221.1">
    <property type="nucleotide sequence ID" value="NZ_JACHHX010000008.1"/>
</dbReference>
<dbReference type="Gene3D" id="1.10.10.1020">
    <property type="entry name" value="RecBCD complex, subunit RecD, N-terminal domain"/>
    <property type="match status" value="1"/>
</dbReference>
<dbReference type="SMART" id="SM00382">
    <property type="entry name" value="AAA"/>
    <property type="match status" value="1"/>
</dbReference>
<evidence type="ECO:0000256" key="4">
    <source>
        <dbReference type="ARBA" id="ARBA00022801"/>
    </source>
</evidence>
<dbReference type="NCBIfam" id="TIGR01447">
    <property type="entry name" value="recD"/>
    <property type="match status" value="1"/>
</dbReference>
<sequence length="616" mass="65893">MSLYDALRRGGWLRAIDEALADTLRRRRPDTDPRVLAAAALASHAVAHGHSGLPLAHIDDFLREIAPEPAPPPLPSLAEWREALAASPWVAALPAQHPDDPTRGYPLVLDADRLYLRRYHDYEQRLASALRRLARPCGEAGDEAWLRARLHALFPASGDDAPDAQALAALAALRRRLLLLTGGPGTGKTTTVARLLVLLVEQALQGGGELPRIALAAPTGKAATRLSEALRDNLARLVATGALDETLAARIPSDAKTLHRLLGWQPGRTGFRHHAGHPLAADLVIVDEASMIDLPLMTKLVEAVPPGARLVLIGDRDQLPSVETGDVLAALCDAAGEGDGFDGAFAEWAGGLLGAPVAVRDGDAPLAGARVHLRRTYRQGEGLALAPLAACIRAGEAEAAIAGLQRGDFTGVAWRQGSDRALAEQVLASALPHYRAVAAAPDPGEGLRRARAFRVLAALREGAAGARTLDAQITDALRPNGAGELFHGRLLIVTENSYRHGLFNGDMGLCWREADGTLRVWFDTADGLRPWLPAALPAHAGAYALTVHKSQGSEFDDVFLALPERDARVLGRELLYTGLTRARRAVTLWAREDVLRAAIARRTQRWSGLVERLAQG</sequence>
<gene>
    <name evidence="11" type="primary">recD</name>
    <name evidence="13" type="ORF">HNQ58_001439</name>
</gene>
<dbReference type="GO" id="GO:0005524">
    <property type="term" value="F:ATP binding"/>
    <property type="evidence" value="ECO:0007669"/>
    <property type="project" value="UniProtKB-UniRule"/>
</dbReference>
<evidence type="ECO:0000313" key="13">
    <source>
        <dbReference type="EMBL" id="MBB5015535.1"/>
    </source>
</evidence>
<dbReference type="PANTHER" id="PTHR43788">
    <property type="entry name" value="DNA2/NAM7 HELICASE FAMILY MEMBER"/>
    <property type="match status" value="1"/>
</dbReference>
<dbReference type="EC" id="5.6.2.3" evidence="11"/>
<keyword evidence="2 11" id="KW-0547">Nucleotide-binding</keyword>
<evidence type="ECO:0000256" key="6">
    <source>
        <dbReference type="ARBA" id="ARBA00022839"/>
    </source>
</evidence>
<dbReference type="Gene3D" id="3.40.50.300">
    <property type="entry name" value="P-loop containing nucleotide triphosphate hydrolases"/>
    <property type="match status" value="3"/>
</dbReference>
<keyword evidence="9 11" id="KW-0234">DNA repair</keyword>
<evidence type="ECO:0000256" key="10">
    <source>
        <dbReference type="ARBA" id="ARBA00023235"/>
    </source>
</evidence>
<keyword evidence="1 11" id="KW-0540">Nuclease</keyword>
<dbReference type="GO" id="GO:0003677">
    <property type="term" value="F:DNA binding"/>
    <property type="evidence" value="ECO:0007669"/>
    <property type="project" value="UniProtKB-UniRule"/>
</dbReference>
<keyword evidence="5 11" id="KW-0347">Helicase</keyword>
<evidence type="ECO:0000256" key="2">
    <source>
        <dbReference type="ARBA" id="ARBA00022741"/>
    </source>
</evidence>
<evidence type="ECO:0000256" key="1">
    <source>
        <dbReference type="ARBA" id="ARBA00022722"/>
    </source>
</evidence>
<dbReference type="EMBL" id="JACHHX010000008">
    <property type="protein sequence ID" value="MBB5015535.1"/>
    <property type="molecule type" value="Genomic_DNA"/>
</dbReference>
<organism evidence="13 14">
    <name type="scientific">Rehaibacterium terrae</name>
    <dbReference type="NCBI Taxonomy" id="1341696"/>
    <lineage>
        <taxon>Bacteria</taxon>
        <taxon>Pseudomonadati</taxon>
        <taxon>Pseudomonadota</taxon>
        <taxon>Gammaproteobacteria</taxon>
        <taxon>Lysobacterales</taxon>
        <taxon>Lysobacteraceae</taxon>
        <taxon>Rehaibacterium</taxon>
    </lineage>
</organism>
<evidence type="ECO:0000259" key="12">
    <source>
        <dbReference type="SMART" id="SM00382"/>
    </source>
</evidence>
<evidence type="ECO:0000313" key="14">
    <source>
        <dbReference type="Proteomes" id="UP000519004"/>
    </source>
</evidence>
<keyword evidence="14" id="KW-1185">Reference proteome</keyword>
<dbReference type="Proteomes" id="UP000519004">
    <property type="component" value="Unassembled WGS sequence"/>
</dbReference>
<dbReference type="InterPro" id="IPR049550">
    <property type="entry name" value="RecD_N"/>
</dbReference>
<dbReference type="Pfam" id="PF13538">
    <property type="entry name" value="UvrD_C_2"/>
    <property type="match status" value="1"/>
</dbReference>
<dbReference type="GO" id="GO:0000724">
    <property type="term" value="P:double-strand break repair via homologous recombination"/>
    <property type="evidence" value="ECO:0007669"/>
    <property type="project" value="UniProtKB-UniRule"/>
</dbReference>
<protein>
    <recommendedName>
        <fullName evidence="11">RecBCD enzyme subunit RecD</fullName>
        <ecNumber evidence="11">5.6.2.3</ecNumber>
    </recommendedName>
    <alternativeName>
        <fullName evidence="11">DNA 5'-3' helicase subunit RecD</fullName>
    </alternativeName>
    <alternativeName>
        <fullName evidence="11">Exonuclease V subunit RecD</fullName>
        <shortName evidence="11">ExoV subunit RecD</shortName>
    </alternativeName>
    <alternativeName>
        <fullName evidence="11">Helicase/nuclease RecBCD subunit RecD</fullName>
    </alternativeName>
</protein>
<comment type="miscellaneous">
    <text evidence="11">In the RecBCD complex, RecB has a slow 3'-5' helicase, an exonuclease activity and loads RecA onto ssDNA, RecD has a fast 5'-3' helicase activity, while RecC stimulates the ATPase and processivity of the RecB helicase and contributes to recognition of the Chi site.</text>
</comment>
<dbReference type="GO" id="GO:0009338">
    <property type="term" value="C:exodeoxyribonuclease V complex"/>
    <property type="evidence" value="ECO:0007669"/>
    <property type="project" value="InterPro"/>
</dbReference>
<dbReference type="PANTHER" id="PTHR43788:SF6">
    <property type="entry name" value="DNA HELICASE B"/>
    <property type="match status" value="1"/>
</dbReference>
<keyword evidence="8 11" id="KW-0238">DNA-binding</keyword>
<evidence type="ECO:0000256" key="11">
    <source>
        <dbReference type="HAMAP-Rule" id="MF_01487"/>
    </source>
</evidence>
<dbReference type="Pfam" id="PF13245">
    <property type="entry name" value="AAA_19"/>
    <property type="match status" value="1"/>
</dbReference>
<accession>A0A7W7Y000</accession>
<dbReference type="GO" id="GO:0043139">
    <property type="term" value="F:5'-3' DNA helicase activity"/>
    <property type="evidence" value="ECO:0007669"/>
    <property type="project" value="UniProtKB-UniRule"/>
</dbReference>
<proteinExistence type="inferred from homology"/>
<dbReference type="InterPro" id="IPR050534">
    <property type="entry name" value="Coronavir_polyprotein_1ab"/>
</dbReference>
<comment type="caution">
    <text evidence="13">The sequence shown here is derived from an EMBL/GenBank/DDBJ whole genome shotgun (WGS) entry which is preliminary data.</text>
</comment>
<feature type="domain" description="AAA+ ATPase" evidence="12">
    <location>
        <begin position="174"/>
        <end position="462"/>
    </location>
</feature>
<feature type="binding site" evidence="11">
    <location>
        <begin position="182"/>
        <end position="189"/>
    </location>
    <ligand>
        <name>ATP</name>
        <dbReference type="ChEBI" id="CHEBI:30616"/>
    </ligand>
</feature>
<keyword evidence="7 11" id="KW-0067">ATP-binding</keyword>
<name>A0A7W7Y000_9GAMM</name>
<dbReference type="CDD" id="cd17933">
    <property type="entry name" value="DEXSc_RecD-like"/>
    <property type="match status" value="1"/>
</dbReference>
<reference evidence="13 14" key="1">
    <citation type="submission" date="2020-08" db="EMBL/GenBank/DDBJ databases">
        <title>Genomic Encyclopedia of Type Strains, Phase IV (KMG-IV): sequencing the most valuable type-strain genomes for metagenomic binning, comparative biology and taxonomic classification.</title>
        <authorList>
            <person name="Goeker M."/>
        </authorList>
    </citation>
    <scope>NUCLEOTIDE SEQUENCE [LARGE SCALE GENOMIC DNA]</scope>
    <source>
        <strain evidence="13 14">DSM 25897</strain>
    </source>
</reference>
<dbReference type="SUPFAM" id="SSF52540">
    <property type="entry name" value="P-loop containing nucleoside triphosphate hydrolases"/>
    <property type="match status" value="2"/>
</dbReference>
<dbReference type="AlphaFoldDB" id="A0A7W7Y000"/>
<dbReference type="Pfam" id="PF21185">
    <property type="entry name" value="RecD_N"/>
    <property type="match status" value="1"/>
</dbReference>
<dbReference type="InterPro" id="IPR041851">
    <property type="entry name" value="RecD_N_sf"/>
</dbReference>
<dbReference type="InterPro" id="IPR003593">
    <property type="entry name" value="AAA+_ATPase"/>
</dbReference>
<dbReference type="InterPro" id="IPR006344">
    <property type="entry name" value="RecD"/>
</dbReference>
<keyword evidence="3 11" id="KW-0227">DNA damage</keyword>
<dbReference type="GO" id="GO:0008854">
    <property type="term" value="F:exodeoxyribonuclease V activity"/>
    <property type="evidence" value="ECO:0007669"/>
    <property type="project" value="InterPro"/>
</dbReference>
<keyword evidence="10 11" id="KW-0413">Isomerase</keyword>
<evidence type="ECO:0000256" key="7">
    <source>
        <dbReference type="ARBA" id="ARBA00022840"/>
    </source>
</evidence>
<keyword evidence="4 11" id="KW-0378">Hydrolase</keyword>
<keyword evidence="6 11" id="KW-0269">Exonuclease</keyword>
<dbReference type="HAMAP" id="MF_01487">
    <property type="entry name" value="RecD"/>
    <property type="match status" value="1"/>
</dbReference>
<dbReference type="InterPro" id="IPR027785">
    <property type="entry name" value="UvrD-like_helicase_C"/>
</dbReference>
<dbReference type="CDD" id="cd18809">
    <property type="entry name" value="SF1_C_RecD"/>
    <property type="match status" value="1"/>
</dbReference>
<dbReference type="GO" id="GO:0017116">
    <property type="term" value="F:single-stranded DNA helicase activity"/>
    <property type="evidence" value="ECO:0007669"/>
    <property type="project" value="TreeGrafter"/>
</dbReference>
<evidence type="ECO:0000256" key="5">
    <source>
        <dbReference type="ARBA" id="ARBA00022806"/>
    </source>
</evidence>
<comment type="catalytic activity">
    <reaction evidence="11">
        <text>ATP + H2O = ADP + phosphate + H(+)</text>
        <dbReference type="Rhea" id="RHEA:13065"/>
        <dbReference type="ChEBI" id="CHEBI:15377"/>
        <dbReference type="ChEBI" id="CHEBI:15378"/>
        <dbReference type="ChEBI" id="CHEBI:30616"/>
        <dbReference type="ChEBI" id="CHEBI:43474"/>
        <dbReference type="ChEBI" id="CHEBI:456216"/>
        <dbReference type="EC" id="5.6.2.3"/>
    </reaction>
</comment>
<comment type="similarity">
    <text evidence="11">Belongs to the RecD family.</text>
</comment>
<evidence type="ECO:0000256" key="8">
    <source>
        <dbReference type="ARBA" id="ARBA00023125"/>
    </source>
</evidence>